<evidence type="ECO:0000313" key="2">
    <source>
        <dbReference type="EMBL" id="MED6150697.1"/>
    </source>
</evidence>
<evidence type="ECO:0000313" key="4">
    <source>
        <dbReference type="Proteomes" id="UP001341840"/>
    </source>
</evidence>
<feature type="non-terminal residue" evidence="2">
    <location>
        <position position="1"/>
    </location>
</feature>
<reference evidence="2 4" key="1">
    <citation type="journal article" date="2023" name="Plants (Basel)">
        <title>Bridging the Gap: Combining Genomics and Transcriptomics Approaches to Understand Stylosanthes scabra, an Orphan Legume from the Brazilian Caatinga.</title>
        <authorList>
            <person name="Ferreira-Neto J.R.C."/>
            <person name="da Silva M.D."/>
            <person name="Binneck E."/>
            <person name="de Melo N.F."/>
            <person name="da Silva R.H."/>
            <person name="de Melo A.L.T.M."/>
            <person name="Pandolfi V."/>
            <person name="Bustamante F.O."/>
            <person name="Brasileiro-Vidal A.C."/>
            <person name="Benko-Iseppon A.M."/>
        </authorList>
    </citation>
    <scope>NUCLEOTIDE SEQUENCE [LARGE SCALE GENOMIC DNA]</scope>
    <source>
        <tissue evidence="2">Leaves</tissue>
    </source>
</reference>
<dbReference type="EMBL" id="JASCZI010218492">
    <property type="protein sequence ID" value="MED6203017.1"/>
    <property type="molecule type" value="Genomic_DNA"/>
</dbReference>
<organism evidence="2 4">
    <name type="scientific">Stylosanthes scabra</name>
    <dbReference type="NCBI Taxonomy" id="79078"/>
    <lineage>
        <taxon>Eukaryota</taxon>
        <taxon>Viridiplantae</taxon>
        <taxon>Streptophyta</taxon>
        <taxon>Embryophyta</taxon>
        <taxon>Tracheophyta</taxon>
        <taxon>Spermatophyta</taxon>
        <taxon>Magnoliopsida</taxon>
        <taxon>eudicotyledons</taxon>
        <taxon>Gunneridae</taxon>
        <taxon>Pentapetalae</taxon>
        <taxon>rosids</taxon>
        <taxon>fabids</taxon>
        <taxon>Fabales</taxon>
        <taxon>Fabaceae</taxon>
        <taxon>Papilionoideae</taxon>
        <taxon>50 kb inversion clade</taxon>
        <taxon>dalbergioids sensu lato</taxon>
        <taxon>Dalbergieae</taxon>
        <taxon>Pterocarpus clade</taxon>
        <taxon>Stylosanthes</taxon>
    </lineage>
</organism>
<keyword evidence="4" id="KW-1185">Reference proteome</keyword>
<proteinExistence type="predicted"/>
<reference evidence="2" key="2">
    <citation type="submission" date="2023-01" db="EMBL/GenBank/DDBJ databases">
        <authorList>
            <person name="Ferreira-Neto J.R.C."/>
            <person name="Da Silva M.D."/>
            <person name="Binneck E."/>
            <person name="De Melo N.F."/>
            <person name="Da Silva R.H."/>
            <person name="De Melo A.L.T.M."/>
            <person name="Pandolfi V."/>
            <person name="Bustamante F.O."/>
            <person name="Brasileiro-Vidal A.C."/>
            <person name="Benko-Iseppon A.M."/>
        </authorList>
    </citation>
    <scope>NUCLEOTIDE SEQUENCE</scope>
    <source>
        <tissue evidence="2">Leaves</tissue>
    </source>
</reference>
<dbReference type="Proteomes" id="UP001341840">
    <property type="component" value="Unassembled WGS sequence"/>
</dbReference>
<sequence>GNGGGEMVGLGKRSQNLVKLDDGRSRTHREHASEGINSFINMARGWGPRKRTEKDSEAAKRRIRSMKRKGIPQHGPRIHGECSCDVEHGNGD</sequence>
<feature type="compositionally biased region" description="Basic and acidic residues" evidence="1">
    <location>
        <begin position="19"/>
        <end position="33"/>
    </location>
</feature>
<feature type="region of interest" description="Disordered" evidence="1">
    <location>
        <begin position="1"/>
        <end position="36"/>
    </location>
</feature>
<evidence type="ECO:0000313" key="3">
    <source>
        <dbReference type="EMBL" id="MED6203017.1"/>
    </source>
</evidence>
<name>A0ABU6TPG2_9FABA</name>
<feature type="compositionally biased region" description="Basic and acidic residues" evidence="1">
    <location>
        <begin position="78"/>
        <end position="92"/>
    </location>
</feature>
<gene>
    <name evidence="2" type="ORF">PIB30_074936</name>
    <name evidence="3" type="ORF">PIB30_111399</name>
</gene>
<protein>
    <submittedName>
        <fullName evidence="2">Uncharacterized protein</fullName>
    </submittedName>
</protein>
<evidence type="ECO:0000256" key="1">
    <source>
        <dbReference type="SAM" id="MobiDB-lite"/>
    </source>
</evidence>
<comment type="caution">
    <text evidence="2">The sequence shown here is derived from an EMBL/GenBank/DDBJ whole genome shotgun (WGS) entry which is preliminary data.</text>
</comment>
<accession>A0ABU6TPG2</accession>
<dbReference type="EMBL" id="JASCZI010091564">
    <property type="protein sequence ID" value="MED6150697.1"/>
    <property type="molecule type" value="Genomic_DNA"/>
</dbReference>
<feature type="region of interest" description="Disordered" evidence="1">
    <location>
        <begin position="66"/>
        <end position="92"/>
    </location>
</feature>